<dbReference type="PROSITE" id="PS00737">
    <property type="entry name" value="THIOLASE_2"/>
    <property type="match status" value="1"/>
</dbReference>
<evidence type="ECO:0000259" key="6">
    <source>
        <dbReference type="Pfam" id="PF00108"/>
    </source>
</evidence>
<protein>
    <submittedName>
        <fullName evidence="8">Acetyl-CoA acetyltransferase (Thiolase II-like)</fullName>
        <ecNumber evidence="8">2.3.1.9</ecNumber>
    </submittedName>
</protein>
<dbReference type="AlphaFoldDB" id="B8FLZ7"/>
<comment type="similarity">
    <text evidence="1 5">Belongs to the thiolase-like superfamily. Thiolase family.</text>
</comment>
<sequence length="407" mass="43355">MNQDDVVIVSAVRTPFGKFDGLLKSTDSIELGALALREVVDRIGLDPKEVDEIYYGTCIPAEYAIYTNVPARQISLLAGFPESSISLTIDRACCSSMTALRMGLRAIKAGEADVIIASGAENMGNTPLIARAEKARWGARLGPIELEDVLFELGYGRKGFAPVAADAGEVALEYGVSRELQDEWALQSHARWFQAYEEGKYTVGEELMSVTVPQRRGDPIVMDKDESPRNNIDQAKMAKLRPVYGSPTVTAGNAPGLNSGASAMVIMRRSKAESLGLKPLAKIEACQSAAGSPKYMACVPAQAIQAMLEKTGRSMDDLDLIEINEAFAAVTLVSLKMLAQDNMDKFAKLQAKTNVNGGAIAIGHPVGASGARITMTLMYELMRRGGGVGAAAICGGLSQGEALMLSV</sequence>
<evidence type="ECO:0000313" key="8">
    <source>
        <dbReference type="EMBL" id="ACL05730.1"/>
    </source>
</evidence>
<evidence type="ECO:0000256" key="5">
    <source>
        <dbReference type="RuleBase" id="RU003557"/>
    </source>
</evidence>
<dbReference type="EMBL" id="CP001322">
    <property type="protein sequence ID" value="ACL05730.1"/>
    <property type="molecule type" value="Genomic_DNA"/>
</dbReference>
<dbReference type="HOGENOM" id="CLU_031026_0_0_7"/>
<feature type="active site" description="Acyl-thioester intermediate" evidence="4">
    <location>
        <position position="93"/>
    </location>
</feature>
<gene>
    <name evidence="8" type="ordered locus">Dalk_4045</name>
</gene>
<dbReference type="InterPro" id="IPR016039">
    <property type="entry name" value="Thiolase-like"/>
</dbReference>
<evidence type="ECO:0000256" key="1">
    <source>
        <dbReference type="ARBA" id="ARBA00010982"/>
    </source>
</evidence>
<dbReference type="GO" id="GO:0003985">
    <property type="term" value="F:acetyl-CoA C-acetyltransferase activity"/>
    <property type="evidence" value="ECO:0007669"/>
    <property type="project" value="UniProtKB-EC"/>
</dbReference>
<proteinExistence type="inferred from homology"/>
<evidence type="ECO:0000313" key="9">
    <source>
        <dbReference type="Proteomes" id="UP000000739"/>
    </source>
</evidence>
<feature type="active site" description="Proton acceptor" evidence="4">
    <location>
        <position position="394"/>
    </location>
</feature>
<dbReference type="RefSeq" id="WP_015948778.1">
    <property type="nucleotide sequence ID" value="NC_011768.1"/>
</dbReference>
<reference evidence="8 9" key="1">
    <citation type="journal article" date="2012" name="Environ. Microbiol.">
        <title>The genome sequence of Desulfatibacillum alkenivorans AK-01: a blueprint for anaerobic alkane oxidation.</title>
        <authorList>
            <person name="Callaghan A.V."/>
            <person name="Morris B.E."/>
            <person name="Pereira I.A."/>
            <person name="McInerney M.J."/>
            <person name="Austin R.N."/>
            <person name="Groves J.T."/>
            <person name="Kukor J.J."/>
            <person name="Suflita J.M."/>
            <person name="Young L.Y."/>
            <person name="Zylstra G.J."/>
            <person name="Wawrik B."/>
        </authorList>
    </citation>
    <scope>NUCLEOTIDE SEQUENCE [LARGE SCALE GENOMIC DNA]</scope>
    <source>
        <strain evidence="8 9">AK-01</strain>
    </source>
</reference>
<organism evidence="8 9">
    <name type="scientific">Desulfatibacillum aliphaticivorans</name>
    <dbReference type="NCBI Taxonomy" id="218208"/>
    <lineage>
        <taxon>Bacteria</taxon>
        <taxon>Pseudomonadati</taxon>
        <taxon>Thermodesulfobacteriota</taxon>
        <taxon>Desulfobacteria</taxon>
        <taxon>Desulfobacterales</taxon>
        <taxon>Desulfatibacillaceae</taxon>
        <taxon>Desulfatibacillum</taxon>
    </lineage>
</organism>
<dbReference type="InterPro" id="IPR020616">
    <property type="entry name" value="Thiolase_N"/>
</dbReference>
<keyword evidence="2 5" id="KW-0808">Transferase</keyword>
<evidence type="ECO:0000256" key="4">
    <source>
        <dbReference type="PIRSR" id="PIRSR000429-1"/>
    </source>
</evidence>
<feature type="active site" description="Proton acceptor" evidence="4">
    <location>
        <position position="364"/>
    </location>
</feature>
<keyword evidence="3 5" id="KW-0012">Acyltransferase</keyword>
<feature type="domain" description="Thiolase N-terminal" evidence="6">
    <location>
        <begin position="6"/>
        <end position="270"/>
    </location>
</feature>
<dbReference type="eggNOG" id="COG0183">
    <property type="taxonomic scope" value="Bacteria"/>
</dbReference>
<dbReference type="SUPFAM" id="SSF53901">
    <property type="entry name" value="Thiolase-like"/>
    <property type="match status" value="2"/>
</dbReference>
<keyword evidence="9" id="KW-1185">Reference proteome</keyword>
<evidence type="ECO:0000256" key="3">
    <source>
        <dbReference type="ARBA" id="ARBA00023315"/>
    </source>
</evidence>
<dbReference type="NCBIfam" id="TIGR01930">
    <property type="entry name" value="AcCoA-C-Actrans"/>
    <property type="match status" value="1"/>
</dbReference>
<dbReference type="EC" id="2.3.1.9" evidence="8"/>
<evidence type="ECO:0000259" key="7">
    <source>
        <dbReference type="Pfam" id="PF02803"/>
    </source>
</evidence>
<dbReference type="Proteomes" id="UP000000739">
    <property type="component" value="Chromosome"/>
</dbReference>
<dbReference type="InterPro" id="IPR020617">
    <property type="entry name" value="Thiolase_C"/>
</dbReference>
<dbReference type="InterPro" id="IPR020613">
    <property type="entry name" value="Thiolase_CS"/>
</dbReference>
<dbReference type="PIRSF" id="PIRSF000429">
    <property type="entry name" value="Ac-CoA_Ac_transf"/>
    <property type="match status" value="1"/>
</dbReference>
<dbReference type="CDD" id="cd00751">
    <property type="entry name" value="thiolase"/>
    <property type="match status" value="1"/>
</dbReference>
<dbReference type="PANTHER" id="PTHR18919">
    <property type="entry name" value="ACETYL-COA C-ACYLTRANSFERASE"/>
    <property type="match status" value="1"/>
</dbReference>
<evidence type="ECO:0000256" key="2">
    <source>
        <dbReference type="ARBA" id="ARBA00022679"/>
    </source>
</evidence>
<name>B8FLZ7_DESAL</name>
<dbReference type="InterPro" id="IPR002155">
    <property type="entry name" value="Thiolase"/>
</dbReference>
<dbReference type="Pfam" id="PF02803">
    <property type="entry name" value="Thiolase_C"/>
    <property type="match status" value="1"/>
</dbReference>
<dbReference type="Pfam" id="PF00108">
    <property type="entry name" value="Thiolase_N"/>
    <property type="match status" value="1"/>
</dbReference>
<feature type="domain" description="Thiolase C-terminal" evidence="7">
    <location>
        <begin position="277"/>
        <end position="405"/>
    </location>
</feature>
<dbReference type="KEGG" id="dal:Dalk_4045"/>
<accession>B8FLZ7</accession>
<dbReference type="PANTHER" id="PTHR18919:SF107">
    <property type="entry name" value="ACETYL-COA ACETYLTRANSFERASE, CYTOSOLIC"/>
    <property type="match status" value="1"/>
</dbReference>
<dbReference type="Gene3D" id="3.40.47.10">
    <property type="match status" value="2"/>
</dbReference>